<dbReference type="RefSeq" id="WP_380853632.1">
    <property type="nucleotide sequence ID" value="NZ_JBHSKM010000008.1"/>
</dbReference>
<evidence type="ECO:0000313" key="2">
    <source>
        <dbReference type="EMBL" id="MFC5215606.1"/>
    </source>
</evidence>
<feature type="compositionally biased region" description="Low complexity" evidence="1">
    <location>
        <begin position="211"/>
        <end position="222"/>
    </location>
</feature>
<feature type="region of interest" description="Disordered" evidence="1">
    <location>
        <begin position="96"/>
        <end position="331"/>
    </location>
</feature>
<accession>A0ABW0CK40</accession>
<feature type="compositionally biased region" description="Low complexity" evidence="1">
    <location>
        <begin position="115"/>
        <end position="132"/>
    </location>
</feature>
<dbReference type="EMBL" id="JBHSKM010000008">
    <property type="protein sequence ID" value="MFC5215606.1"/>
    <property type="molecule type" value="Genomic_DNA"/>
</dbReference>
<name>A0ABW0CK40_STRCD</name>
<evidence type="ECO:0000313" key="3">
    <source>
        <dbReference type="Proteomes" id="UP001596263"/>
    </source>
</evidence>
<evidence type="ECO:0000256" key="1">
    <source>
        <dbReference type="SAM" id="MobiDB-lite"/>
    </source>
</evidence>
<proteinExistence type="predicted"/>
<reference evidence="3" key="1">
    <citation type="journal article" date="2019" name="Int. J. Syst. Evol. Microbiol.">
        <title>The Global Catalogue of Microorganisms (GCM) 10K type strain sequencing project: providing services to taxonomists for standard genome sequencing and annotation.</title>
        <authorList>
            <consortium name="The Broad Institute Genomics Platform"/>
            <consortium name="The Broad Institute Genome Sequencing Center for Infectious Disease"/>
            <person name="Wu L."/>
            <person name="Ma J."/>
        </authorList>
    </citation>
    <scope>NUCLEOTIDE SEQUENCE [LARGE SCALE GENOMIC DNA]</scope>
    <source>
        <strain evidence="3">KCTC 42586</strain>
    </source>
</reference>
<organism evidence="2 3">
    <name type="scientific">Streptomyces coerulescens</name>
    <dbReference type="NCBI Taxonomy" id="29304"/>
    <lineage>
        <taxon>Bacteria</taxon>
        <taxon>Bacillati</taxon>
        <taxon>Actinomycetota</taxon>
        <taxon>Actinomycetes</taxon>
        <taxon>Kitasatosporales</taxon>
        <taxon>Streptomycetaceae</taxon>
        <taxon>Streptomyces</taxon>
    </lineage>
</organism>
<feature type="compositionally biased region" description="Basic and acidic residues" evidence="1">
    <location>
        <begin position="245"/>
        <end position="254"/>
    </location>
</feature>
<feature type="compositionally biased region" description="Pro residues" evidence="1">
    <location>
        <begin position="105"/>
        <end position="114"/>
    </location>
</feature>
<protein>
    <submittedName>
        <fullName evidence="2">Tetratricopeptide repeat protein</fullName>
    </submittedName>
</protein>
<comment type="caution">
    <text evidence="2">The sequence shown here is derived from an EMBL/GenBank/DDBJ whole genome shotgun (WGS) entry which is preliminary data.</text>
</comment>
<gene>
    <name evidence="2" type="ORF">ACFPQ9_17340</name>
</gene>
<dbReference type="Proteomes" id="UP001596263">
    <property type="component" value="Unassembled WGS sequence"/>
</dbReference>
<sequence length="505" mass="51951">MPRLSRAKKREQKRAAATAHVAAPIDVHVPVAGPGAGGASIGGVPVTAAPGEEIQHVVLAHLQRIALAGGHPVHATVHDERIGYIVPLLVEEDGSSRFTAEPVRTGPPPAPTGPTGPMGQAAPGNAVAVAPPAERPAPPAPPVSGDPAPAPGSEPHRDKPTHVLRPLPGPSRDASSTFPLHALPEPVRDTPPGTVAPPLGEFGPPPVMGQPTDAPTAPTNAPMGQPTDAPVDTPVGAPQAPKPAPKPEEPKPEPADTPPHSTRIPVSEPTPLPVPTPAAKPTPVSAPHAHFHPHPHLHSDPHSLVQPHPDPVSDPVSDPDPDPKPAPPRGFDAVAEAVLGDAVSEATADASPFAEPRGRINDAVKAGRTTEAAELAERTVAEASAVLGPQHPEVLRIRELAAYIAYLAGDPERAFALALDVARRHHSARDAEAAYGSLHGAATAWRAVRDPAQGLLLGRDLLGLWDELTAEGGPAADDVEELESARARMDRLTARAAKSAEPPSS</sequence>
<feature type="compositionally biased region" description="Pro residues" evidence="1">
    <location>
        <begin position="268"/>
        <end position="280"/>
    </location>
</feature>
<dbReference type="PRINTS" id="PR01217">
    <property type="entry name" value="PRICHEXTENSN"/>
</dbReference>
<keyword evidence="3" id="KW-1185">Reference proteome</keyword>
<feature type="compositionally biased region" description="Pro residues" evidence="1">
    <location>
        <begin position="133"/>
        <end position="152"/>
    </location>
</feature>